<dbReference type="Proteomes" id="UP000641741">
    <property type="component" value="Unassembled WGS sequence"/>
</dbReference>
<dbReference type="InterPro" id="IPR024523">
    <property type="entry name" value="DUF3793"/>
</dbReference>
<proteinExistence type="predicted"/>
<evidence type="ECO:0000313" key="1">
    <source>
        <dbReference type="EMBL" id="MBC5694540.1"/>
    </source>
</evidence>
<gene>
    <name evidence="1" type="ORF">H8S02_01025</name>
</gene>
<protein>
    <submittedName>
        <fullName evidence="1">DUF3793 family protein</fullName>
    </submittedName>
</protein>
<evidence type="ECO:0000313" key="2">
    <source>
        <dbReference type="Proteomes" id="UP000641741"/>
    </source>
</evidence>
<accession>A0ABR7GJP5</accession>
<dbReference type="EMBL" id="JACOPK010000001">
    <property type="protein sequence ID" value="MBC5694540.1"/>
    <property type="molecule type" value="Genomic_DNA"/>
</dbReference>
<dbReference type="RefSeq" id="WP_186968832.1">
    <property type="nucleotide sequence ID" value="NZ_JACOPK010000001.1"/>
</dbReference>
<organism evidence="1 2">
    <name type="scientific">Agathobaculum hominis</name>
    <dbReference type="NCBI Taxonomy" id="2763014"/>
    <lineage>
        <taxon>Bacteria</taxon>
        <taxon>Bacillati</taxon>
        <taxon>Bacillota</taxon>
        <taxon>Clostridia</taxon>
        <taxon>Eubacteriales</taxon>
        <taxon>Butyricicoccaceae</taxon>
        <taxon>Agathobaculum</taxon>
    </lineage>
</organism>
<comment type="caution">
    <text evidence="1">The sequence shown here is derived from an EMBL/GenBank/DDBJ whole genome shotgun (WGS) entry which is preliminary data.</text>
</comment>
<reference evidence="1 2" key="1">
    <citation type="submission" date="2020-08" db="EMBL/GenBank/DDBJ databases">
        <title>Genome public.</title>
        <authorList>
            <person name="Liu C."/>
            <person name="Sun Q."/>
        </authorList>
    </citation>
    <scope>NUCLEOTIDE SEQUENCE [LARGE SCALE GENOMIC DNA]</scope>
    <source>
        <strain evidence="1 2">M2</strain>
    </source>
</reference>
<keyword evidence="2" id="KW-1185">Reference proteome</keyword>
<sequence>MENQLDRLLAAYCSPALAGIKPANLVSCDRTIYPDLPEQLETYREAFAPRGMRFEIVCACRARYLLLVYNEAQLERYMQDERVQHVLRRFGYPVGSPLPELLAVLRKRIACTDGFPHEIGLFLGYPIEDVVGFIRYSGRGCKLSGYWKVYGDAEAASRLFDRLSRVCHAVTKRVEQGETLLEVFAAA</sequence>
<name>A0ABR7GJP5_9FIRM</name>
<dbReference type="Pfam" id="PF12672">
    <property type="entry name" value="DUF3793"/>
    <property type="match status" value="1"/>
</dbReference>